<comment type="caution">
    <text evidence="5">The sequence shown here is derived from an EMBL/GenBank/DDBJ whole genome shotgun (WGS) entry which is preliminary data.</text>
</comment>
<protein>
    <recommendedName>
        <fullName evidence="4">N-acetyltransferase domain-containing protein</fullName>
    </recommendedName>
</protein>
<evidence type="ECO:0000256" key="1">
    <source>
        <dbReference type="ARBA" id="ARBA00022679"/>
    </source>
</evidence>
<feature type="domain" description="N-acetyltransferase" evidence="4">
    <location>
        <begin position="1"/>
        <end position="136"/>
    </location>
</feature>
<evidence type="ECO:0000313" key="6">
    <source>
        <dbReference type="Proteomes" id="UP000632154"/>
    </source>
</evidence>
<evidence type="ECO:0000256" key="3">
    <source>
        <dbReference type="ARBA" id="ARBA00038502"/>
    </source>
</evidence>
<dbReference type="InterPro" id="IPR000182">
    <property type="entry name" value="GNAT_dom"/>
</dbReference>
<gene>
    <name evidence="5" type="ORF">GCM10017783_06030</name>
</gene>
<keyword evidence="6" id="KW-1185">Reference proteome</keyword>
<reference evidence="6" key="1">
    <citation type="journal article" date="2019" name="Int. J. Syst. Evol. Microbiol.">
        <title>The Global Catalogue of Microorganisms (GCM) 10K type strain sequencing project: providing services to taxonomists for standard genome sequencing and annotation.</title>
        <authorList>
            <consortium name="The Broad Institute Genomics Platform"/>
            <consortium name="The Broad Institute Genome Sequencing Center for Infectious Disease"/>
            <person name="Wu L."/>
            <person name="Ma J."/>
        </authorList>
    </citation>
    <scope>NUCLEOTIDE SEQUENCE [LARGE SCALE GENOMIC DNA]</scope>
    <source>
        <strain evidence="6">CGMCC 1.18439</strain>
    </source>
</reference>
<organism evidence="5 6">
    <name type="scientific">Deinococcus piscis</name>
    <dbReference type="NCBI Taxonomy" id="394230"/>
    <lineage>
        <taxon>Bacteria</taxon>
        <taxon>Thermotogati</taxon>
        <taxon>Deinococcota</taxon>
        <taxon>Deinococci</taxon>
        <taxon>Deinococcales</taxon>
        <taxon>Deinococcaceae</taxon>
        <taxon>Deinococcus</taxon>
    </lineage>
</organism>
<keyword evidence="2" id="KW-0012">Acyltransferase</keyword>
<dbReference type="Pfam" id="PF13302">
    <property type="entry name" value="Acetyltransf_3"/>
    <property type="match status" value="1"/>
</dbReference>
<dbReference type="Gene3D" id="3.40.630.30">
    <property type="match status" value="1"/>
</dbReference>
<dbReference type="InterPro" id="IPR051531">
    <property type="entry name" value="N-acetyltransferase"/>
</dbReference>
<dbReference type="InterPro" id="IPR016181">
    <property type="entry name" value="Acyl_CoA_acyltransferase"/>
</dbReference>
<proteinExistence type="inferred from homology"/>
<dbReference type="PANTHER" id="PTHR43792:SF8">
    <property type="entry name" value="[RIBOSOMAL PROTEIN US5]-ALANINE N-ACETYLTRANSFERASE"/>
    <property type="match status" value="1"/>
</dbReference>
<dbReference type="SUPFAM" id="SSF55729">
    <property type="entry name" value="Acyl-CoA N-acyltransferases (Nat)"/>
    <property type="match status" value="1"/>
</dbReference>
<sequence>MGTGATLFFAEFAQRHRALLAELKRGETLPYLVRDSAGKLVGRVNFTRVQAGRAVLGYRFAEEVPGRGYATQAVRQALALARAAGIREVEAVAALDNPASARVLEKLSFQAVPGGLEEVERGGQPVTVQRFRQQLS</sequence>
<dbReference type="EMBL" id="BNAL01000005">
    <property type="protein sequence ID" value="GHF97042.1"/>
    <property type="molecule type" value="Genomic_DNA"/>
</dbReference>
<name>A0ABQ3JZB9_9DEIO</name>
<comment type="similarity">
    <text evidence="3">Belongs to the acetyltransferase family. RimJ subfamily.</text>
</comment>
<evidence type="ECO:0000256" key="2">
    <source>
        <dbReference type="ARBA" id="ARBA00023315"/>
    </source>
</evidence>
<evidence type="ECO:0000259" key="4">
    <source>
        <dbReference type="PROSITE" id="PS51186"/>
    </source>
</evidence>
<dbReference type="Proteomes" id="UP000632154">
    <property type="component" value="Unassembled WGS sequence"/>
</dbReference>
<dbReference type="PROSITE" id="PS51186">
    <property type="entry name" value="GNAT"/>
    <property type="match status" value="1"/>
</dbReference>
<dbReference type="PANTHER" id="PTHR43792">
    <property type="entry name" value="GNAT FAMILY, PUTATIVE (AFU_ORTHOLOGUE AFUA_3G00765)-RELATED-RELATED"/>
    <property type="match status" value="1"/>
</dbReference>
<accession>A0ABQ3JZB9</accession>
<keyword evidence="1" id="KW-0808">Transferase</keyword>
<evidence type="ECO:0000313" key="5">
    <source>
        <dbReference type="EMBL" id="GHF97042.1"/>
    </source>
</evidence>